<evidence type="ECO:0000256" key="1">
    <source>
        <dbReference type="ARBA" id="ARBA00001946"/>
    </source>
</evidence>
<reference evidence="4 5" key="1">
    <citation type="submission" date="2021-01" db="EMBL/GenBank/DDBJ databases">
        <title>Actinoplanes sp. nov. LDG1-01 isolated from lichen.</title>
        <authorList>
            <person name="Saeng-In P."/>
            <person name="Phongsopitanun W."/>
            <person name="Kanchanasin P."/>
            <person name="Yuki M."/>
            <person name="Kudo T."/>
            <person name="Ohkuma M."/>
            <person name="Tanasupawat S."/>
        </authorList>
    </citation>
    <scope>NUCLEOTIDE SEQUENCE [LARGE SCALE GENOMIC DNA]</scope>
    <source>
        <strain evidence="4 5">LDG1-01</strain>
    </source>
</reference>
<dbReference type="InterPro" id="IPR006439">
    <property type="entry name" value="HAD-SF_hydro_IA"/>
</dbReference>
<dbReference type="InterPro" id="IPR036412">
    <property type="entry name" value="HAD-like_sf"/>
</dbReference>
<sequence>MLRAVLLDLDDTLIDHHGAVRAALDRWLPEFGVASTSDTYALWDEVQERHMVAWRERRVTFAEQRRRRLRDFLPQIQVPYEESALDDIFEGYLRAYEASWRRFPDVDDALVALAAAGLATAVLTNGTVAQQRAKLVKAGLEGRVGPLFTVEDLGVAKPSPDAFRLACERLGLEPARVVSVGDRHDLDVLPARAAGLRAIHLDRHDAGPHDEPDRLTTLAGLAPALSR</sequence>
<dbReference type="PANTHER" id="PTHR46470:SF4">
    <property type="entry name" value="5-AMINO-6-(5-PHOSPHO-D-RIBITYLAMINO)URACIL PHOSPHATASE YIGB"/>
    <property type="match status" value="1"/>
</dbReference>
<gene>
    <name evidence="4" type="ORF">JKJ07_07515</name>
</gene>
<comment type="caution">
    <text evidence="4">The sequence shown here is derived from an EMBL/GenBank/DDBJ whole genome shotgun (WGS) entry which is preliminary data.</text>
</comment>
<dbReference type="SUPFAM" id="SSF56784">
    <property type="entry name" value="HAD-like"/>
    <property type="match status" value="1"/>
</dbReference>
<organism evidence="4 5">
    <name type="scientific">Paractinoplanes lichenicola</name>
    <dbReference type="NCBI Taxonomy" id="2802976"/>
    <lineage>
        <taxon>Bacteria</taxon>
        <taxon>Bacillati</taxon>
        <taxon>Actinomycetota</taxon>
        <taxon>Actinomycetes</taxon>
        <taxon>Micromonosporales</taxon>
        <taxon>Micromonosporaceae</taxon>
        <taxon>Paractinoplanes</taxon>
    </lineage>
</organism>
<dbReference type="NCBIfam" id="TIGR01549">
    <property type="entry name" value="HAD-SF-IA-v1"/>
    <property type="match status" value="1"/>
</dbReference>
<dbReference type="Proteomes" id="UP000598996">
    <property type="component" value="Unassembled WGS sequence"/>
</dbReference>
<dbReference type="GO" id="GO:0016787">
    <property type="term" value="F:hydrolase activity"/>
    <property type="evidence" value="ECO:0007669"/>
    <property type="project" value="UniProtKB-KW"/>
</dbReference>
<dbReference type="PRINTS" id="PR00413">
    <property type="entry name" value="HADHALOGNASE"/>
</dbReference>
<protein>
    <submittedName>
        <fullName evidence="4">HAD family hydrolase</fullName>
    </submittedName>
</protein>
<keyword evidence="2 4" id="KW-0378">Hydrolase</keyword>
<dbReference type="SFLD" id="SFLDS00003">
    <property type="entry name" value="Haloacid_Dehalogenase"/>
    <property type="match status" value="1"/>
</dbReference>
<accession>A0ABS1VHG6</accession>
<keyword evidence="3" id="KW-0460">Magnesium</keyword>
<dbReference type="PANTHER" id="PTHR46470">
    <property type="entry name" value="N-ACYLNEURAMINATE-9-PHOSPHATASE"/>
    <property type="match status" value="1"/>
</dbReference>
<dbReference type="SFLD" id="SFLDG01129">
    <property type="entry name" value="C1.5:_HAD__Beta-PGM__Phosphata"/>
    <property type="match status" value="1"/>
</dbReference>
<dbReference type="InterPro" id="IPR023214">
    <property type="entry name" value="HAD_sf"/>
</dbReference>
<comment type="cofactor">
    <cofactor evidence="1">
        <name>Mg(2+)</name>
        <dbReference type="ChEBI" id="CHEBI:18420"/>
    </cofactor>
</comment>
<name>A0ABS1VHG6_9ACTN</name>
<dbReference type="Pfam" id="PF00702">
    <property type="entry name" value="Hydrolase"/>
    <property type="match status" value="1"/>
</dbReference>
<dbReference type="EMBL" id="JAENHO010000002">
    <property type="protein sequence ID" value="MBL7254156.1"/>
    <property type="molecule type" value="Genomic_DNA"/>
</dbReference>
<keyword evidence="5" id="KW-1185">Reference proteome</keyword>
<dbReference type="Gene3D" id="3.40.50.1000">
    <property type="entry name" value="HAD superfamily/HAD-like"/>
    <property type="match status" value="1"/>
</dbReference>
<dbReference type="InterPro" id="IPR051400">
    <property type="entry name" value="HAD-like_hydrolase"/>
</dbReference>
<dbReference type="Gene3D" id="1.20.120.1600">
    <property type="match status" value="1"/>
</dbReference>
<evidence type="ECO:0000313" key="5">
    <source>
        <dbReference type="Proteomes" id="UP000598996"/>
    </source>
</evidence>
<evidence type="ECO:0000313" key="4">
    <source>
        <dbReference type="EMBL" id="MBL7254156.1"/>
    </source>
</evidence>
<evidence type="ECO:0000256" key="3">
    <source>
        <dbReference type="ARBA" id="ARBA00022842"/>
    </source>
</evidence>
<evidence type="ECO:0000256" key="2">
    <source>
        <dbReference type="ARBA" id="ARBA00022801"/>
    </source>
</evidence>
<proteinExistence type="predicted"/>
<dbReference type="RefSeq" id="WP_202990494.1">
    <property type="nucleotide sequence ID" value="NZ_JAENHO010000002.1"/>
</dbReference>